<reference evidence="8 9" key="1">
    <citation type="submission" date="2018-01" db="EMBL/GenBank/DDBJ databases">
        <title>Species boundaries and ecological features among Paraburkholderia terrae DSMZ17804T, P. hospita DSMZ17164T and P. caribensis DSMZ13236T.</title>
        <authorList>
            <person name="Pratama A.A."/>
        </authorList>
    </citation>
    <scope>NUCLEOTIDE SEQUENCE [LARGE SCALE GENOMIC DNA]</scope>
    <source>
        <strain evidence="8 9">DSM 17164</strain>
    </source>
</reference>
<dbReference type="InterPro" id="IPR010158">
    <property type="entry name" value="Amidase_Cbmase"/>
</dbReference>
<name>A0AAN1JIS1_9BURK</name>
<sequence>MFRRTRVHDFPRINPVRLLDDLKTLRSFGANGPGVVRLSLSPIDMEARRWLAGRMTDAGLDAIIDGVGTVFGRSRKSGPALVIGSHTDTQPTGGWLDGALGVIYGLEIARALDECAATRDLAVDVASWIDEEGTFSSFLGSRSFVGDAIDASLQHARNRDGVLLGDVLAQAGVANVPRVVLDRARQRAYLEPHIEQGGRLEASGKSIGVVTTIVGIREFQLRFTGQRNHAGTTPMSIRRDAGAALVAFIARVDAAFDRLADADTVWTVGRIDLDPGSFSVVPGKADMYLQFRDGNPGRLHAMENALAALVDEWNLQHAVQVELIPCDGPEEPVVMDTALQQHIAQAAEAVAPGQWIHMPSGASHDAQVIAHHIPACMLFVPSIGGVSHDFIEDTAEAHIVLGCDVAARAAAGIVEALRRSA</sequence>
<evidence type="ECO:0000256" key="6">
    <source>
        <dbReference type="ARBA" id="ARBA00023211"/>
    </source>
</evidence>
<gene>
    <name evidence="8" type="ORF">C2L64_41980</name>
</gene>
<dbReference type="InterPro" id="IPR036264">
    <property type="entry name" value="Bact_exopeptidase_dim_dom"/>
</dbReference>
<evidence type="ECO:0000256" key="5">
    <source>
        <dbReference type="ARBA" id="ARBA00022801"/>
    </source>
</evidence>
<evidence type="ECO:0000256" key="2">
    <source>
        <dbReference type="ARBA" id="ARBA00006153"/>
    </source>
</evidence>
<dbReference type="PANTHER" id="PTHR32494:SF19">
    <property type="entry name" value="ALLANTOATE DEIMINASE-RELATED"/>
    <property type="match status" value="1"/>
</dbReference>
<comment type="cofactor">
    <cofactor evidence="7">
        <name>Zn(2+)</name>
        <dbReference type="ChEBI" id="CHEBI:29105"/>
    </cofactor>
    <text evidence="7">Binds 2 Zn(2+) ions per subunit.</text>
</comment>
<dbReference type="GO" id="GO:0046872">
    <property type="term" value="F:metal ion binding"/>
    <property type="evidence" value="ECO:0007669"/>
    <property type="project" value="UniProtKB-KW"/>
</dbReference>
<evidence type="ECO:0000313" key="8">
    <source>
        <dbReference type="EMBL" id="AUT74780.1"/>
    </source>
</evidence>
<evidence type="ECO:0000256" key="7">
    <source>
        <dbReference type="PIRSR" id="PIRSR001235-1"/>
    </source>
</evidence>
<evidence type="ECO:0000256" key="1">
    <source>
        <dbReference type="ARBA" id="ARBA00001936"/>
    </source>
</evidence>
<evidence type="ECO:0000256" key="3">
    <source>
        <dbReference type="ARBA" id="ARBA00011738"/>
    </source>
</evidence>
<accession>A0AAN1JIS1</accession>
<dbReference type="SUPFAM" id="SSF53187">
    <property type="entry name" value="Zn-dependent exopeptidases"/>
    <property type="match status" value="1"/>
</dbReference>
<comment type="cofactor">
    <cofactor evidence="1">
        <name>Mn(2+)</name>
        <dbReference type="ChEBI" id="CHEBI:29035"/>
    </cofactor>
</comment>
<feature type="binding site" evidence="7">
    <location>
        <position position="97"/>
    </location>
    <ligand>
        <name>Zn(2+)</name>
        <dbReference type="ChEBI" id="CHEBI:29105"/>
        <label>1</label>
    </ligand>
</feature>
<dbReference type="Pfam" id="PF01546">
    <property type="entry name" value="Peptidase_M20"/>
    <property type="match status" value="1"/>
</dbReference>
<organism evidence="8 9">
    <name type="scientific">Paraburkholderia hospita</name>
    <dbReference type="NCBI Taxonomy" id="169430"/>
    <lineage>
        <taxon>Bacteria</taxon>
        <taxon>Pseudomonadati</taxon>
        <taxon>Pseudomonadota</taxon>
        <taxon>Betaproteobacteria</taxon>
        <taxon>Burkholderiales</taxon>
        <taxon>Burkholderiaceae</taxon>
        <taxon>Paraburkholderia</taxon>
    </lineage>
</organism>
<keyword evidence="4 7" id="KW-0479">Metal-binding</keyword>
<keyword evidence="7" id="KW-0862">Zinc</keyword>
<dbReference type="GO" id="GO:0016813">
    <property type="term" value="F:hydrolase activity, acting on carbon-nitrogen (but not peptide) bonds, in linear amidines"/>
    <property type="evidence" value="ECO:0007669"/>
    <property type="project" value="InterPro"/>
</dbReference>
<feature type="binding site" evidence="7">
    <location>
        <position position="97"/>
    </location>
    <ligand>
        <name>Zn(2+)</name>
        <dbReference type="ChEBI" id="CHEBI:29105"/>
        <label>2</label>
    </ligand>
</feature>
<proteinExistence type="inferred from homology"/>
<evidence type="ECO:0000256" key="4">
    <source>
        <dbReference type="ARBA" id="ARBA00022723"/>
    </source>
</evidence>
<dbReference type="EMBL" id="CP026107">
    <property type="protein sequence ID" value="AUT74780.1"/>
    <property type="molecule type" value="Genomic_DNA"/>
</dbReference>
<feature type="binding site" evidence="7">
    <location>
        <position position="86"/>
    </location>
    <ligand>
        <name>Zn(2+)</name>
        <dbReference type="ChEBI" id="CHEBI:29105"/>
        <label>1</label>
    </ligand>
</feature>
<feature type="binding site" evidence="7">
    <location>
        <position position="132"/>
    </location>
    <ligand>
        <name>Zn(2+)</name>
        <dbReference type="ChEBI" id="CHEBI:29105"/>
        <label>2</label>
    </ligand>
</feature>
<dbReference type="PANTHER" id="PTHR32494">
    <property type="entry name" value="ALLANTOATE DEIMINASE-RELATED"/>
    <property type="match status" value="1"/>
</dbReference>
<comment type="subunit">
    <text evidence="3">Homodimer.</text>
</comment>
<comment type="similarity">
    <text evidence="2">Belongs to the peptidase M20 family.</text>
</comment>
<dbReference type="KEGG" id="phs:C2L64_41980"/>
<keyword evidence="5 8" id="KW-0378">Hydrolase</keyword>
<dbReference type="Gene3D" id="3.30.70.360">
    <property type="match status" value="1"/>
</dbReference>
<dbReference type="AlphaFoldDB" id="A0AAN1JIS1"/>
<dbReference type="Proteomes" id="UP000236649">
    <property type="component" value="Chromosome 3"/>
</dbReference>
<keyword evidence="6" id="KW-0464">Manganese</keyword>
<dbReference type="NCBIfam" id="TIGR01879">
    <property type="entry name" value="hydantase"/>
    <property type="match status" value="1"/>
</dbReference>
<dbReference type="PIRSF" id="PIRSF001235">
    <property type="entry name" value="Amidase_carbamoylase"/>
    <property type="match status" value="1"/>
</dbReference>
<dbReference type="CDD" id="cd03884">
    <property type="entry name" value="M20_bAS"/>
    <property type="match status" value="1"/>
</dbReference>
<feature type="binding site" evidence="7">
    <location>
        <position position="193"/>
    </location>
    <ligand>
        <name>Zn(2+)</name>
        <dbReference type="ChEBI" id="CHEBI:29105"/>
        <label>1</label>
    </ligand>
</feature>
<protein>
    <submittedName>
        <fullName evidence="8">Zn-dependent hydrolase</fullName>
    </submittedName>
</protein>
<dbReference type="InterPro" id="IPR002933">
    <property type="entry name" value="Peptidase_M20"/>
</dbReference>
<evidence type="ECO:0000313" key="9">
    <source>
        <dbReference type="Proteomes" id="UP000236649"/>
    </source>
</evidence>
<dbReference type="NCBIfam" id="NF009529">
    <property type="entry name" value="PRK12893.1-2"/>
    <property type="match status" value="1"/>
</dbReference>
<feature type="binding site" evidence="7">
    <location>
        <position position="388"/>
    </location>
    <ligand>
        <name>Zn(2+)</name>
        <dbReference type="ChEBI" id="CHEBI:29105"/>
        <label>2</label>
    </ligand>
</feature>
<dbReference type="Gene3D" id="3.40.630.10">
    <property type="entry name" value="Zn peptidases"/>
    <property type="match status" value="1"/>
</dbReference>
<dbReference type="SUPFAM" id="SSF55031">
    <property type="entry name" value="Bacterial exopeptidase dimerisation domain"/>
    <property type="match status" value="1"/>
</dbReference>